<keyword evidence="8" id="KW-0756">Sterol biosynthesis</keyword>
<gene>
    <name evidence="14" type="ORF">GSMUA_46830.1</name>
</gene>
<dbReference type="Proteomes" id="UP000012960">
    <property type="component" value="Unplaced"/>
</dbReference>
<accession>A0A804JTG3</accession>
<keyword evidence="16" id="KW-1185">Reference proteome</keyword>
<comment type="subcellular location">
    <subcellularLocation>
        <location evidence="1">Endoplasmic reticulum membrane</location>
        <topology evidence="1">Multi-pass membrane protein</topology>
    </subcellularLocation>
</comment>
<evidence type="ECO:0000256" key="1">
    <source>
        <dbReference type="ARBA" id="ARBA00004477"/>
    </source>
</evidence>
<evidence type="ECO:0000256" key="11">
    <source>
        <dbReference type="ARBA" id="ARBA00023166"/>
    </source>
</evidence>
<evidence type="ECO:0000256" key="7">
    <source>
        <dbReference type="ARBA" id="ARBA00022989"/>
    </source>
</evidence>
<dbReference type="EMBL" id="HG996473">
    <property type="protein sequence ID" value="CAG1855955.1"/>
    <property type="molecule type" value="Genomic_DNA"/>
</dbReference>
<keyword evidence="10 13" id="KW-0472">Membrane</keyword>
<feature type="transmembrane region" description="Helical" evidence="13">
    <location>
        <begin position="71"/>
        <end position="92"/>
    </location>
</feature>
<dbReference type="OrthoDB" id="6485510at2759"/>
<evidence type="ECO:0000256" key="6">
    <source>
        <dbReference type="ARBA" id="ARBA00022955"/>
    </source>
</evidence>
<dbReference type="Pfam" id="PF03694">
    <property type="entry name" value="Erg28"/>
    <property type="match status" value="1"/>
</dbReference>
<evidence type="ECO:0000256" key="3">
    <source>
        <dbReference type="ARBA" id="ARBA00022516"/>
    </source>
</evidence>
<evidence type="ECO:0000256" key="2">
    <source>
        <dbReference type="ARBA" id="ARBA00005377"/>
    </source>
</evidence>
<evidence type="ECO:0000313" key="16">
    <source>
        <dbReference type="Proteomes" id="UP000012960"/>
    </source>
</evidence>
<dbReference type="InterPro" id="IPR005352">
    <property type="entry name" value="Erg28"/>
</dbReference>
<reference evidence="14" key="1">
    <citation type="submission" date="2021-03" db="EMBL/GenBank/DDBJ databases">
        <authorList>
            <consortium name="Genoscope - CEA"/>
            <person name="William W."/>
        </authorList>
    </citation>
    <scope>NUCLEOTIDE SEQUENCE</scope>
    <source>
        <strain evidence="14">Doubled-haploid Pahang</strain>
    </source>
</reference>
<evidence type="ECO:0000256" key="5">
    <source>
        <dbReference type="ARBA" id="ARBA00022824"/>
    </source>
</evidence>
<dbReference type="GO" id="GO:0030674">
    <property type="term" value="F:protein-macromolecule adaptor activity"/>
    <property type="evidence" value="ECO:0000318"/>
    <property type="project" value="GO_Central"/>
</dbReference>
<dbReference type="AlphaFoldDB" id="A0A804JTG3"/>
<sequence length="130" mass="14953">MKALGWWLMLVGLLRLVTVWFGFFDIWALRMAVFSQTQMTDVHGRTFGVWTLLTCTLCFLCAFNLQNKPIYTATLLSFIYAFGHFLTEYLIYHTMAASNLTTIGIFAGTSIIWMLVQWNAHQPQDSAKLE</sequence>
<feature type="transmembrane region" description="Helical" evidence="13">
    <location>
        <begin position="6"/>
        <end position="27"/>
    </location>
</feature>
<dbReference type="PANTHER" id="PTHR15451">
    <property type="entry name" value="ERGOSTEROL BIOSYNTHETIC PROTEIN 28-RELATED"/>
    <property type="match status" value="1"/>
</dbReference>
<dbReference type="FunCoup" id="A0A804JTG3">
    <property type="interactions" value="619"/>
</dbReference>
<dbReference type="PANTHER" id="PTHR15451:SF19">
    <property type="entry name" value="ERGOSTEROL BIOSYNTHETIC PROTEIN 28 HOMOLOG"/>
    <property type="match status" value="1"/>
</dbReference>
<keyword evidence="12" id="KW-0753">Steroid metabolism</keyword>
<feature type="transmembrane region" description="Helical" evidence="13">
    <location>
        <begin position="99"/>
        <end position="120"/>
    </location>
</feature>
<comment type="similarity">
    <text evidence="2">Belongs to the ERG28 family.</text>
</comment>
<dbReference type="OMA" id="LLQWNHH"/>
<keyword evidence="9" id="KW-0443">Lipid metabolism</keyword>
<dbReference type="GO" id="GO:0005789">
    <property type="term" value="C:endoplasmic reticulum membrane"/>
    <property type="evidence" value="ECO:0007669"/>
    <property type="project" value="UniProtKB-SubCell"/>
</dbReference>
<feature type="transmembrane region" description="Helical" evidence="13">
    <location>
        <begin position="47"/>
        <end position="65"/>
    </location>
</feature>
<keyword evidence="3" id="KW-0444">Lipid biosynthesis</keyword>
<proteinExistence type="inferred from homology"/>
<keyword evidence="5" id="KW-0256">Endoplasmic reticulum</keyword>
<organism evidence="15 16">
    <name type="scientific">Musa acuminata subsp. malaccensis</name>
    <name type="common">Wild banana</name>
    <name type="synonym">Musa malaccensis</name>
    <dbReference type="NCBI Taxonomy" id="214687"/>
    <lineage>
        <taxon>Eukaryota</taxon>
        <taxon>Viridiplantae</taxon>
        <taxon>Streptophyta</taxon>
        <taxon>Embryophyta</taxon>
        <taxon>Tracheophyta</taxon>
        <taxon>Spermatophyta</taxon>
        <taxon>Magnoliopsida</taxon>
        <taxon>Liliopsida</taxon>
        <taxon>Zingiberales</taxon>
        <taxon>Musaceae</taxon>
        <taxon>Musa</taxon>
    </lineage>
</organism>
<evidence type="ECO:0000256" key="10">
    <source>
        <dbReference type="ARBA" id="ARBA00023136"/>
    </source>
</evidence>
<dbReference type="EnsemblPlants" id="Ma07_t08030.1">
    <property type="protein sequence ID" value="Ma07_p08030.1"/>
    <property type="gene ID" value="Ma07_g08030"/>
</dbReference>
<keyword evidence="7 13" id="KW-1133">Transmembrane helix</keyword>
<protein>
    <submittedName>
        <fullName evidence="14">(wild Malaysian banana) hypothetical protein</fullName>
    </submittedName>
</protein>
<evidence type="ECO:0000256" key="12">
    <source>
        <dbReference type="ARBA" id="ARBA00023221"/>
    </source>
</evidence>
<evidence type="ECO:0000256" key="4">
    <source>
        <dbReference type="ARBA" id="ARBA00022692"/>
    </source>
</evidence>
<dbReference type="Gramene" id="Ma07_t08030.1">
    <property type="protein sequence ID" value="Ma07_p08030.1"/>
    <property type="gene ID" value="Ma07_g08030"/>
</dbReference>
<evidence type="ECO:0000313" key="15">
    <source>
        <dbReference type="EnsemblPlants" id="Ma07_p08030.1"/>
    </source>
</evidence>
<name>A0A804JTG3_MUSAM</name>
<evidence type="ECO:0000256" key="8">
    <source>
        <dbReference type="ARBA" id="ARBA00023011"/>
    </source>
</evidence>
<keyword evidence="11" id="KW-1207">Sterol metabolism</keyword>
<evidence type="ECO:0000256" key="13">
    <source>
        <dbReference type="SAM" id="Phobius"/>
    </source>
</evidence>
<evidence type="ECO:0000256" key="9">
    <source>
        <dbReference type="ARBA" id="ARBA00023098"/>
    </source>
</evidence>
<keyword evidence="6" id="KW-0752">Steroid biosynthesis</keyword>
<keyword evidence="4 13" id="KW-0812">Transmembrane</keyword>
<dbReference type="GO" id="GO:0005783">
    <property type="term" value="C:endoplasmic reticulum"/>
    <property type="evidence" value="ECO:0000318"/>
    <property type="project" value="GO_Central"/>
</dbReference>
<evidence type="ECO:0000313" key="14">
    <source>
        <dbReference type="EMBL" id="CAG1855955.1"/>
    </source>
</evidence>
<reference evidence="15" key="2">
    <citation type="submission" date="2021-05" db="UniProtKB">
        <authorList>
            <consortium name="EnsemblPlants"/>
        </authorList>
    </citation>
    <scope>IDENTIFICATION</scope>
    <source>
        <strain evidence="15">subsp. malaccensis</strain>
    </source>
</reference>
<dbReference type="GO" id="GO:0016126">
    <property type="term" value="P:sterol biosynthetic process"/>
    <property type="evidence" value="ECO:0007669"/>
    <property type="project" value="UniProtKB-KW"/>
</dbReference>